<organism evidence="4">
    <name type="scientific">Leptosphaeria maculans (strain JN3 / isolate v23.1.3 / race Av1-4-5-6-7-8)</name>
    <name type="common">Blackleg fungus</name>
    <name type="synonym">Phoma lingam</name>
    <dbReference type="NCBI Taxonomy" id="985895"/>
    <lineage>
        <taxon>Eukaryota</taxon>
        <taxon>Fungi</taxon>
        <taxon>Dikarya</taxon>
        <taxon>Ascomycota</taxon>
        <taxon>Pezizomycotina</taxon>
        <taxon>Dothideomycetes</taxon>
        <taxon>Pleosporomycetidae</taxon>
        <taxon>Pleosporales</taxon>
        <taxon>Pleosporineae</taxon>
        <taxon>Leptosphaeriaceae</taxon>
        <taxon>Plenodomus</taxon>
        <taxon>Plenodomus lingam/Leptosphaeria maculans species complex</taxon>
    </lineage>
</organism>
<feature type="region of interest" description="Disordered" evidence="2">
    <location>
        <begin position="1"/>
        <end position="83"/>
    </location>
</feature>
<feature type="region of interest" description="Disordered" evidence="2">
    <location>
        <begin position="496"/>
        <end position="548"/>
    </location>
</feature>
<feature type="compositionally biased region" description="Polar residues" evidence="2">
    <location>
        <begin position="595"/>
        <end position="605"/>
    </location>
</feature>
<keyword evidence="4" id="KW-1185">Reference proteome</keyword>
<evidence type="ECO:0000256" key="1">
    <source>
        <dbReference type="SAM" id="Coils"/>
    </source>
</evidence>
<sequence length="673" mass="76478">MFQRPSNFEAQDAISVVESEGTSKPPLAVETMHSDMSHDTTNSRPSGQETKTIASKYEQQGPSFATQSRVYDSPPSASDPKEGEIQRLQRIVTQGKTTNKARETQLRVARQGLKNAREALDETFGEYTKVCEELKTVKQALLQDHQAIVYRKDIELFALRKINEQREKNLARRDAQFEEMETQHRATLQAKEEQLNLLKDRLAVWKLSGTLHEQEDIDHALQVRLLKVKKGRQSLDITQDKDQVISQLKEELAMAKKSNEAVVNQQAELKRAWDISKNIQIALQEERELNAQLREQWYSRYGGEANDKSNKEQGPGRLPTIEEDDNDKSELAAELDAAQKNNSELNKKVTVLEKRLRDVNARLFSTAQEAEALREQVRFEQARKHSLDNPRPSTIHKAQLDRLQAELEEARDLIAAKDSEIRRHKKSIANVDRYVGRLRREIAAAIRFHTEDQDEICSLRQRISELVNTEAHYTYHRRPRGNSPNHGMIESGRTTFARQSSPQPTGHTTRPRAHSISHGPSILSNTIINTGPETDSEQPKTFKRTGLGLRDRMKKMLQKDDMDVEDSGADPVKEAKVKQFDRSRMRNAFAHMTPDSMSRPATATVKSAPVNPGAEKPSRATAALPESMQPSGSDSTNVRYYAENNAQEDRRPRTATSKNVKAKRHRSWGAQVQ</sequence>
<dbReference type="GeneID" id="13284453"/>
<feature type="compositionally biased region" description="Polar residues" evidence="2">
    <location>
        <begin position="39"/>
        <end position="70"/>
    </location>
</feature>
<dbReference type="AlphaFoldDB" id="E4ZQC6"/>
<feature type="compositionally biased region" description="Polar residues" evidence="2">
    <location>
        <begin position="496"/>
        <end position="508"/>
    </location>
</feature>
<feature type="coiled-coil region" evidence="1">
    <location>
        <begin position="181"/>
        <end position="208"/>
    </location>
</feature>
<accession>E4ZQC6</accession>
<evidence type="ECO:0000313" key="4">
    <source>
        <dbReference type="Proteomes" id="UP000002668"/>
    </source>
</evidence>
<keyword evidence="1" id="KW-0175">Coiled coil</keyword>
<dbReference type="VEuPathDB" id="FungiDB:LEMA_P032750.1"/>
<feature type="coiled-coil region" evidence="1">
    <location>
        <begin position="245"/>
        <end position="296"/>
    </location>
</feature>
<name>E4ZQC6_LEPMJ</name>
<gene>
    <name evidence="3" type="ORF">LEMA_P032750.1</name>
</gene>
<evidence type="ECO:0000256" key="2">
    <source>
        <dbReference type="SAM" id="MobiDB-lite"/>
    </source>
</evidence>
<reference evidence="4" key="1">
    <citation type="journal article" date="2011" name="Nat. Commun.">
        <title>Effector diversification within compartments of the Leptosphaeria maculans genome affected by Repeat-Induced Point mutations.</title>
        <authorList>
            <person name="Rouxel T."/>
            <person name="Grandaubert J."/>
            <person name="Hane J.K."/>
            <person name="Hoede C."/>
            <person name="van de Wouw A.P."/>
            <person name="Couloux A."/>
            <person name="Dominguez V."/>
            <person name="Anthouard V."/>
            <person name="Bally P."/>
            <person name="Bourras S."/>
            <person name="Cozijnsen A.J."/>
            <person name="Ciuffetti L.M."/>
            <person name="Degrave A."/>
            <person name="Dilmaghani A."/>
            <person name="Duret L."/>
            <person name="Fudal I."/>
            <person name="Goodwin S.B."/>
            <person name="Gout L."/>
            <person name="Glaser N."/>
            <person name="Linglin J."/>
            <person name="Kema G.H.J."/>
            <person name="Lapalu N."/>
            <person name="Lawrence C.B."/>
            <person name="May K."/>
            <person name="Meyer M."/>
            <person name="Ollivier B."/>
            <person name="Poulain J."/>
            <person name="Schoch C.L."/>
            <person name="Simon A."/>
            <person name="Spatafora J.W."/>
            <person name="Stachowiak A."/>
            <person name="Turgeon B.G."/>
            <person name="Tyler B.M."/>
            <person name="Vincent D."/>
            <person name="Weissenbach J."/>
            <person name="Amselem J."/>
            <person name="Quesneville H."/>
            <person name="Oliver R.P."/>
            <person name="Wincker P."/>
            <person name="Balesdent M.-H."/>
            <person name="Howlett B.J."/>
        </authorList>
    </citation>
    <scope>NUCLEOTIDE SEQUENCE [LARGE SCALE GENOMIC DNA]</scope>
    <source>
        <strain evidence="4">JN3 / isolate v23.1.3 / race Av1-4-5-6-7-8</strain>
    </source>
</reference>
<feature type="compositionally biased region" description="Polar residues" evidence="2">
    <location>
        <begin position="522"/>
        <end position="533"/>
    </location>
</feature>
<dbReference type="Proteomes" id="UP000002668">
    <property type="component" value="Genome"/>
</dbReference>
<dbReference type="HOGENOM" id="CLU_408294_0_0_1"/>
<feature type="compositionally biased region" description="Polar residues" evidence="2">
    <location>
        <begin position="628"/>
        <end position="638"/>
    </location>
</feature>
<evidence type="ECO:0000313" key="3">
    <source>
        <dbReference type="EMBL" id="CBX93601.1"/>
    </source>
</evidence>
<dbReference type="STRING" id="985895.E4ZQC6"/>
<dbReference type="InParanoid" id="E4ZQC6"/>
<dbReference type="eggNOG" id="ENOG502RFPC">
    <property type="taxonomic scope" value="Eukaryota"/>
</dbReference>
<proteinExistence type="predicted"/>
<dbReference type="EMBL" id="FP929116">
    <property type="protein sequence ID" value="CBX93601.1"/>
    <property type="molecule type" value="Genomic_DNA"/>
</dbReference>
<protein>
    <submittedName>
        <fullName evidence="3">Predicted protein</fullName>
    </submittedName>
</protein>
<dbReference type="OrthoDB" id="3789140at2759"/>
<feature type="region of interest" description="Disordered" evidence="2">
    <location>
        <begin position="591"/>
        <end position="673"/>
    </location>
</feature>
<feature type="region of interest" description="Disordered" evidence="2">
    <location>
        <begin position="302"/>
        <end position="325"/>
    </location>
</feature>